<organism evidence="3 4">
    <name type="scientific">Halorhodospira halochloris</name>
    <name type="common">Ectothiorhodospira halochloris</name>
    <dbReference type="NCBI Taxonomy" id="1052"/>
    <lineage>
        <taxon>Bacteria</taxon>
        <taxon>Pseudomonadati</taxon>
        <taxon>Pseudomonadota</taxon>
        <taxon>Gammaproteobacteria</taxon>
        <taxon>Chromatiales</taxon>
        <taxon>Ectothiorhodospiraceae</taxon>
        <taxon>Halorhodospira</taxon>
    </lineage>
</organism>
<evidence type="ECO:0000313" key="4">
    <source>
        <dbReference type="Proteomes" id="UP000218890"/>
    </source>
</evidence>
<dbReference type="KEGG" id="hhk:HH1059_01340"/>
<dbReference type="AlphaFoldDB" id="A0A0X8X869"/>
<gene>
    <name evidence="3" type="ORF">HH1059_01340</name>
</gene>
<dbReference type="GO" id="GO:0032259">
    <property type="term" value="P:methylation"/>
    <property type="evidence" value="ECO:0007669"/>
    <property type="project" value="UniProtKB-KW"/>
</dbReference>
<evidence type="ECO:0000256" key="1">
    <source>
        <dbReference type="ARBA" id="ARBA00022603"/>
    </source>
</evidence>
<proteinExistence type="predicted"/>
<keyword evidence="1" id="KW-0489">Methyltransferase</keyword>
<keyword evidence="2" id="KW-0808">Transferase</keyword>
<dbReference type="Pfam" id="PF02636">
    <property type="entry name" value="Methyltransf_28"/>
    <property type="match status" value="1"/>
</dbReference>
<dbReference type="Proteomes" id="UP000218890">
    <property type="component" value="Chromosome"/>
</dbReference>
<reference evidence="3" key="1">
    <citation type="submission" date="2016-02" db="EMBL/GenBank/DDBJ databases">
        <title>Halorhodospira halochloris DSM-1059 complete genome, version 2.</title>
        <authorList>
            <person name="Tsukatani Y."/>
        </authorList>
    </citation>
    <scope>NUCLEOTIDE SEQUENCE</scope>
    <source>
        <strain evidence="3">DSM 1059</strain>
    </source>
</reference>
<dbReference type="RefSeq" id="WP_231901971.1">
    <property type="nucleotide sequence ID" value="NZ_AP017372.2"/>
</dbReference>
<dbReference type="InterPro" id="IPR038375">
    <property type="entry name" value="NDUFAF7_sf"/>
</dbReference>
<dbReference type="Gene3D" id="3.40.50.12710">
    <property type="match status" value="1"/>
</dbReference>
<accession>A0A0X8X869</accession>
<dbReference type="GO" id="GO:0035243">
    <property type="term" value="F:protein-arginine omega-N symmetric methyltransferase activity"/>
    <property type="evidence" value="ECO:0007669"/>
    <property type="project" value="TreeGrafter"/>
</dbReference>
<sequence length="398" mass="43163">MSNSARISPHDLPEPDELALLSSARLHELIADEIADAGGVISFARFMELALYAPGLGYYRAGAARFGAGGDFSTAPELSALFGRTLARQIAEMMAHLGGAEVIELGPGTGKLAVDALAELKSLDALPQRWRMLEVSGALRAEQAQTLSCAGTDLLDRVEWLEQLPEDSEKSIWIANEVIDALPVRRFIRTDDGVLELGVANQANSFAWSRMAADKDLVAAVEAIESRLGRLPTGYVSEVCTRLPAFINGIAQSLQRGVTLWIDYGYPRREYYLPERGSGTLISHYRHRAHNDPFLYPGLQDITAFVDFSALADALMEAGLDLLGYAPQGPFLLGGGLAELAQPDIESADERQRLAASQSIQRLTHPGDMGEKFKVMAAGRGYSGPISGFRLSDRRGFL</sequence>
<dbReference type="PANTHER" id="PTHR12049:SF7">
    <property type="entry name" value="PROTEIN ARGININE METHYLTRANSFERASE NDUFAF7, MITOCHONDRIAL"/>
    <property type="match status" value="1"/>
</dbReference>
<dbReference type="PANTHER" id="PTHR12049">
    <property type="entry name" value="PROTEIN ARGININE METHYLTRANSFERASE NDUFAF7, MITOCHONDRIAL"/>
    <property type="match status" value="1"/>
</dbReference>
<dbReference type="SUPFAM" id="SSF53335">
    <property type="entry name" value="S-adenosyl-L-methionine-dependent methyltransferases"/>
    <property type="match status" value="1"/>
</dbReference>
<dbReference type="InterPro" id="IPR003788">
    <property type="entry name" value="NDUFAF7"/>
</dbReference>
<name>A0A0X8X869_HALHR</name>
<protein>
    <submittedName>
        <fullName evidence="3">Uncharacterized conserved protein</fullName>
    </submittedName>
</protein>
<keyword evidence="4" id="KW-1185">Reference proteome</keyword>
<dbReference type="EMBL" id="AP017372">
    <property type="protein sequence ID" value="BAU56807.1"/>
    <property type="molecule type" value="Genomic_DNA"/>
</dbReference>
<dbReference type="InterPro" id="IPR029063">
    <property type="entry name" value="SAM-dependent_MTases_sf"/>
</dbReference>
<evidence type="ECO:0000256" key="2">
    <source>
        <dbReference type="ARBA" id="ARBA00022679"/>
    </source>
</evidence>
<evidence type="ECO:0000313" key="3">
    <source>
        <dbReference type="EMBL" id="BAU56807.1"/>
    </source>
</evidence>